<dbReference type="SFLD" id="SFLDS00019">
    <property type="entry name" value="Glutathione_Transferase_(cytos"/>
    <property type="match status" value="1"/>
</dbReference>
<keyword evidence="5" id="KW-1185">Reference proteome</keyword>
<dbReference type="InterPro" id="IPR005955">
    <property type="entry name" value="GST_Zeta"/>
</dbReference>
<proteinExistence type="inferred from homology"/>
<dbReference type="Gene3D" id="1.20.1050.10">
    <property type="match status" value="1"/>
</dbReference>
<comment type="caution">
    <text evidence="4">The sequence shown here is derived from an EMBL/GenBank/DDBJ whole genome shotgun (WGS) entry which is preliminary data.</text>
</comment>
<reference evidence="4 5" key="1">
    <citation type="submission" date="2023-06" db="EMBL/GenBank/DDBJ databases">
        <title>Black Yeasts Isolated from many extreme environments.</title>
        <authorList>
            <person name="Coleine C."/>
            <person name="Stajich J.E."/>
            <person name="Selbmann L."/>
        </authorList>
    </citation>
    <scope>NUCLEOTIDE SEQUENCE [LARGE SCALE GENOMIC DNA]</scope>
    <source>
        <strain evidence="4 5">CCFEE 5887</strain>
    </source>
</reference>
<dbReference type="InterPro" id="IPR004046">
    <property type="entry name" value="GST_C"/>
</dbReference>
<gene>
    <name evidence="4" type="ORF">LTR25_007562</name>
</gene>
<dbReference type="InterPro" id="IPR034330">
    <property type="entry name" value="GST_Zeta_C"/>
</dbReference>
<feature type="domain" description="GST C-terminal" evidence="3">
    <location>
        <begin position="128"/>
        <end position="251"/>
    </location>
</feature>
<dbReference type="PROSITE" id="PS50405">
    <property type="entry name" value="GST_CTER"/>
    <property type="match status" value="1"/>
</dbReference>
<dbReference type="SUPFAM" id="SSF52833">
    <property type="entry name" value="Thioredoxin-like"/>
    <property type="match status" value="1"/>
</dbReference>
<dbReference type="PANTHER" id="PTHR42673">
    <property type="entry name" value="MALEYLACETOACETATE ISOMERASE"/>
    <property type="match status" value="1"/>
</dbReference>
<feature type="domain" description="GST N-terminal" evidence="2">
    <location>
        <begin position="32"/>
        <end position="120"/>
    </location>
</feature>
<dbReference type="SUPFAM" id="SSF47616">
    <property type="entry name" value="GST C-terminal domain-like"/>
    <property type="match status" value="1"/>
</dbReference>
<dbReference type="CDD" id="cd03191">
    <property type="entry name" value="GST_C_Zeta"/>
    <property type="match status" value="1"/>
</dbReference>
<dbReference type="InterPro" id="IPR004045">
    <property type="entry name" value="Glutathione_S-Trfase_N"/>
</dbReference>
<sequence length="257" mass="29607">MRRRFRTVERRSEGYIDQVEIRSRRVQMADRYKYTLYTYFRSSCSARVRIAAHIKGIPLEYKYIHLVKGEQHEPEYTAHNPSESVPTLVVTDAQSGEIVTKIRQSSAILEFLEETTPDLPKLLPPSDDPVGRAKVRELVNIIACDVQPVTNLRVLNFIKPFNLDAKDWQQHFMTLGFRAYEELAKQYSGKYSVGDDLTMADCALAPAIDGALRFGVDVQGGFPHIWKVWENLKVVEAFKKGRWDNQEDTPQELKTKE</sequence>
<evidence type="ECO:0000313" key="4">
    <source>
        <dbReference type="EMBL" id="KAK5532858.1"/>
    </source>
</evidence>
<dbReference type="GO" id="GO:0016034">
    <property type="term" value="F:maleylacetoacetate isomerase activity"/>
    <property type="evidence" value="ECO:0007669"/>
    <property type="project" value="TreeGrafter"/>
</dbReference>
<dbReference type="PROSITE" id="PS50404">
    <property type="entry name" value="GST_NTER"/>
    <property type="match status" value="1"/>
</dbReference>
<dbReference type="EMBL" id="JAXLQG010000014">
    <property type="protein sequence ID" value="KAK5532858.1"/>
    <property type="molecule type" value="Genomic_DNA"/>
</dbReference>
<evidence type="ECO:0000313" key="5">
    <source>
        <dbReference type="Proteomes" id="UP001345827"/>
    </source>
</evidence>
<name>A0AAV9Q0L5_9PEZI</name>
<protein>
    <recommendedName>
        <fullName evidence="6">Maleylacetoacetate isomerase</fullName>
    </recommendedName>
</protein>
<organism evidence="4 5">
    <name type="scientific">Vermiconidia calcicola</name>
    <dbReference type="NCBI Taxonomy" id="1690605"/>
    <lineage>
        <taxon>Eukaryota</taxon>
        <taxon>Fungi</taxon>
        <taxon>Dikarya</taxon>
        <taxon>Ascomycota</taxon>
        <taxon>Pezizomycotina</taxon>
        <taxon>Dothideomycetes</taxon>
        <taxon>Dothideomycetidae</taxon>
        <taxon>Mycosphaerellales</taxon>
        <taxon>Extremaceae</taxon>
        <taxon>Vermiconidia</taxon>
    </lineage>
</organism>
<dbReference type="InterPro" id="IPR036282">
    <property type="entry name" value="Glutathione-S-Trfase_C_sf"/>
</dbReference>
<dbReference type="GO" id="GO:0006559">
    <property type="term" value="P:L-phenylalanine catabolic process"/>
    <property type="evidence" value="ECO:0007669"/>
    <property type="project" value="TreeGrafter"/>
</dbReference>
<dbReference type="FunFam" id="1.20.1050.10:FF:000010">
    <property type="entry name" value="Maleylacetoacetate isomerase isoform 1"/>
    <property type="match status" value="1"/>
</dbReference>
<dbReference type="GO" id="GO:0005739">
    <property type="term" value="C:mitochondrion"/>
    <property type="evidence" value="ECO:0007669"/>
    <property type="project" value="TreeGrafter"/>
</dbReference>
<evidence type="ECO:0000259" key="3">
    <source>
        <dbReference type="PROSITE" id="PS50405"/>
    </source>
</evidence>
<dbReference type="SFLD" id="SFLDG00358">
    <property type="entry name" value="Main_(cytGST)"/>
    <property type="match status" value="1"/>
</dbReference>
<evidence type="ECO:0008006" key="6">
    <source>
        <dbReference type="Google" id="ProtNLM"/>
    </source>
</evidence>
<dbReference type="InterPro" id="IPR010987">
    <property type="entry name" value="Glutathione-S-Trfase_C-like"/>
</dbReference>
<dbReference type="AlphaFoldDB" id="A0AAV9Q0L5"/>
<evidence type="ECO:0000259" key="2">
    <source>
        <dbReference type="PROSITE" id="PS50404"/>
    </source>
</evidence>
<dbReference type="NCBIfam" id="TIGR01262">
    <property type="entry name" value="maiA"/>
    <property type="match status" value="1"/>
</dbReference>
<dbReference type="Proteomes" id="UP001345827">
    <property type="component" value="Unassembled WGS sequence"/>
</dbReference>
<dbReference type="Pfam" id="PF00043">
    <property type="entry name" value="GST_C"/>
    <property type="match status" value="1"/>
</dbReference>
<dbReference type="GO" id="GO:0006749">
    <property type="term" value="P:glutathione metabolic process"/>
    <property type="evidence" value="ECO:0007669"/>
    <property type="project" value="TreeGrafter"/>
</dbReference>
<dbReference type="GO" id="GO:0004364">
    <property type="term" value="F:glutathione transferase activity"/>
    <property type="evidence" value="ECO:0007669"/>
    <property type="project" value="TreeGrafter"/>
</dbReference>
<dbReference type="CDD" id="cd03042">
    <property type="entry name" value="GST_N_Zeta"/>
    <property type="match status" value="1"/>
</dbReference>
<dbReference type="Gene3D" id="3.40.30.10">
    <property type="entry name" value="Glutaredoxin"/>
    <property type="match status" value="1"/>
</dbReference>
<dbReference type="Pfam" id="PF13409">
    <property type="entry name" value="GST_N_2"/>
    <property type="match status" value="1"/>
</dbReference>
<dbReference type="InterPro" id="IPR040079">
    <property type="entry name" value="Glutathione_S-Trfase"/>
</dbReference>
<dbReference type="InterPro" id="IPR036249">
    <property type="entry name" value="Thioredoxin-like_sf"/>
</dbReference>
<dbReference type="PANTHER" id="PTHR42673:SF4">
    <property type="entry name" value="MALEYLACETOACETATE ISOMERASE"/>
    <property type="match status" value="1"/>
</dbReference>
<comment type="similarity">
    <text evidence="1">Belongs to the GST superfamily. Zeta family.</text>
</comment>
<accession>A0AAV9Q0L5</accession>
<evidence type="ECO:0000256" key="1">
    <source>
        <dbReference type="ARBA" id="ARBA00010007"/>
    </source>
</evidence>
<dbReference type="InterPro" id="IPR034333">
    <property type="entry name" value="GST_Zeta_N"/>
</dbReference>